<comment type="caution">
    <text evidence="12">The sequence shown here is derived from an EMBL/GenBank/DDBJ whole genome shotgun (WGS) entry which is preliminary data.</text>
</comment>
<evidence type="ECO:0000256" key="2">
    <source>
        <dbReference type="ARBA" id="ARBA00006991"/>
    </source>
</evidence>
<evidence type="ECO:0000256" key="7">
    <source>
        <dbReference type="ARBA" id="ARBA00023015"/>
    </source>
</evidence>
<keyword evidence="4" id="KW-0677">Repeat</keyword>
<keyword evidence="5 10" id="KW-0863">Zinc-finger</keyword>
<keyword evidence="9" id="KW-0539">Nucleus</keyword>
<keyword evidence="3" id="KW-0479">Metal-binding</keyword>
<dbReference type="VEuPathDB" id="VectorBase:LOC119178669"/>
<evidence type="ECO:0000313" key="12">
    <source>
        <dbReference type="EMBL" id="KAH8008735.1"/>
    </source>
</evidence>
<dbReference type="Gene3D" id="3.30.160.60">
    <property type="entry name" value="Classic Zinc Finger"/>
    <property type="match status" value="5"/>
</dbReference>
<sequence length="237" mass="27388">MAVHADKKPYTSSVCGCRIAYTSSLGTSKFIYEEDKPYTCLVCGSKYVHKSNFIRHKSMHTAVVEYACKVCPSKFLAKASLDRHKQLHEAGVLLFHCTECGRAFREKTALKMHFKWHKVDKPYPCHLCPSRFTKRYNLRAHVQRHTGEKPYKCPICQRRHSRHSYLKEHMRRMHPGGNNTLVSPQTSQPLRFRGSLWSAEWASGRHRGSRLRVSLWTKSSGCPRTSSRIIRQNVLTA</sequence>
<dbReference type="SMART" id="SM00355">
    <property type="entry name" value="ZnF_C2H2"/>
    <property type="match status" value="5"/>
</dbReference>
<dbReference type="InterPro" id="IPR050636">
    <property type="entry name" value="C2H2-ZF_domain-containing"/>
</dbReference>
<dbReference type="EMBL" id="JABSTU010000011">
    <property type="protein sequence ID" value="KAH8008735.1"/>
    <property type="molecule type" value="Genomic_DNA"/>
</dbReference>
<keyword evidence="6" id="KW-0862">Zinc</keyword>
<evidence type="ECO:0000256" key="1">
    <source>
        <dbReference type="ARBA" id="ARBA00004123"/>
    </source>
</evidence>
<feature type="domain" description="C2H2-type" evidence="11">
    <location>
        <begin position="151"/>
        <end position="179"/>
    </location>
</feature>
<dbReference type="FunFam" id="3.30.160.60:FF:000446">
    <property type="entry name" value="Zinc finger protein"/>
    <property type="match status" value="1"/>
</dbReference>
<gene>
    <name evidence="12" type="ORF">HPB51_003382</name>
</gene>
<organism evidence="12 13">
    <name type="scientific">Rhipicephalus microplus</name>
    <name type="common">Cattle tick</name>
    <name type="synonym">Boophilus microplus</name>
    <dbReference type="NCBI Taxonomy" id="6941"/>
    <lineage>
        <taxon>Eukaryota</taxon>
        <taxon>Metazoa</taxon>
        <taxon>Ecdysozoa</taxon>
        <taxon>Arthropoda</taxon>
        <taxon>Chelicerata</taxon>
        <taxon>Arachnida</taxon>
        <taxon>Acari</taxon>
        <taxon>Parasitiformes</taxon>
        <taxon>Ixodida</taxon>
        <taxon>Ixodoidea</taxon>
        <taxon>Ixodidae</taxon>
        <taxon>Rhipicephalinae</taxon>
        <taxon>Rhipicephalus</taxon>
        <taxon>Boophilus</taxon>
    </lineage>
</organism>
<dbReference type="GO" id="GO:0008270">
    <property type="term" value="F:zinc ion binding"/>
    <property type="evidence" value="ECO:0007669"/>
    <property type="project" value="UniProtKB-KW"/>
</dbReference>
<evidence type="ECO:0000256" key="8">
    <source>
        <dbReference type="ARBA" id="ARBA00023163"/>
    </source>
</evidence>
<dbReference type="Pfam" id="PF00096">
    <property type="entry name" value="zf-C2H2"/>
    <property type="match status" value="4"/>
</dbReference>
<feature type="domain" description="C2H2-type" evidence="11">
    <location>
        <begin position="95"/>
        <end position="122"/>
    </location>
</feature>
<evidence type="ECO:0000256" key="3">
    <source>
        <dbReference type="ARBA" id="ARBA00022723"/>
    </source>
</evidence>
<evidence type="ECO:0000256" key="6">
    <source>
        <dbReference type="ARBA" id="ARBA00022833"/>
    </source>
</evidence>
<evidence type="ECO:0000259" key="11">
    <source>
        <dbReference type="PROSITE" id="PS50157"/>
    </source>
</evidence>
<evidence type="ECO:0000256" key="5">
    <source>
        <dbReference type="ARBA" id="ARBA00022771"/>
    </source>
</evidence>
<dbReference type="FunFam" id="3.30.160.60:FF:000624">
    <property type="entry name" value="zinc finger protein 697"/>
    <property type="match status" value="1"/>
</dbReference>
<comment type="similarity">
    <text evidence="2">Belongs to the krueppel C2H2-type zinc-finger protein family.</text>
</comment>
<dbReference type="Proteomes" id="UP000821866">
    <property type="component" value="Chromosome 9"/>
</dbReference>
<keyword evidence="7" id="KW-0805">Transcription regulation</keyword>
<accession>A0A9J6D4F9</accession>
<comment type="subcellular location">
    <subcellularLocation>
        <location evidence="1">Nucleus</location>
    </subcellularLocation>
</comment>
<dbReference type="GO" id="GO:0005634">
    <property type="term" value="C:nucleus"/>
    <property type="evidence" value="ECO:0007669"/>
    <property type="project" value="UniProtKB-SubCell"/>
</dbReference>
<evidence type="ECO:0000256" key="9">
    <source>
        <dbReference type="ARBA" id="ARBA00023242"/>
    </source>
</evidence>
<reference evidence="12" key="1">
    <citation type="journal article" date="2020" name="Cell">
        <title>Large-Scale Comparative Analyses of Tick Genomes Elucidate Their Genetic Diversity and Vector Capacities.</title>
        <authorList>
            <consortium name="Tick Genome and Microbiome Consortium (TIGMIC)"/>
            <person name="Jia N."/>
            <person name="Wang J."/>
            <person name="Shi W."/>
            <person name="Du L."/>
            <person name="Sun Y."/>
            <person name="Zhan W."/>
            <person name="Jiang J.F."/>
            <person name="Wang Q."/>
            <person name="Zhang B."/>
            <person name="Ji P."/>
            <person name="Bell-Sakyi L."/>
            <person name="Cui X.M."/>
            <person name="Yuan T.T."/>
            <person name="Jiang B.G."/>
            <person name="Yang W.F."/>
            <person name="Lam T.T."/>
            <person name="Chang Q.C."/>
            <person name="Ding S.J."/>
            <person name="Wang X.J."/>
            <person name="Zhu J.G."/>
            <person name="Ruan X.D."/>
            <person name="Zhao L."/>
            <person name="Wei J.T."/>
            <person name="Ye R.Z."/>
            <person name="Que T.C."/>
            <person name="Du C.H."/>
            <person name="Zhou Y.H."/>
            <person name="Cheng J.X."/>
            <person name="Dai P.F."/>
            <person name="Guo W.B."/>
            <person name="Han X.H."/>
            <person name="Huang E.J."/>
            <person name="Li L.F."/>
            <person name="Wei W."/>
            <person name="Gao Y.C."/>
            <person name="Liu J.Z."/>
            <person name="Shao H.Z."/>
            <person name="Wang X."/>
            <person name="Wang C.C."/>
            <person name="Yang T.C."/>
            <person name="Huo Q.B."/>
            <person name="Li W."/>
            <person name="Chen H.Y."/>
            <person name="Chen S.E."/>
            <person name="Zhou L.G."/>
            <person name="Ni X.B."/>
            <person name="Tian J.H."/>
            <person name="Sheng Y."/>
            <person name="Liu T."/>
            <person name="Pan Y.S."/>
            <person name="Xia L.Y."/>
            <person name="Li J."/>
            <person name="Zhao F."/>
            <person name="Cao W.C."/>
        </authorList>
    </citation>
    <scope>NUCLEOTIDE SEQUENCE</scope>
    <source>
        <strain evidence="12">Rmic-2018</strain>
    </source>
</reference>
<name>A0A9J6D4F9_RHIMP</name>
<reference evidence="12" key="2">
    <citation type="submission" date="2021-09" db="EMBL/GenBank/DDBJ databases">
        <authorList>
            <person name="Jia N."/>
            <person name="Wang J."/>
            <person name="Shi W."/>
            <person name="Du L."/>
            <person name="Sun Y."/>
            <person name="Zhan W."/>
            <person name="Jiang J."/>
            <person name="Wang Q."/>
            <person name="Zhang B."/>
            <person name="Ji P."/>
            <person name="Sakyi L.B."/>
            <person name="Cui X."/>
            <person name="Yuan T."/>
            <person name="Jiang B."/>
            <person name="Yang W."/>
            <person name="Lam T.T.-Y."/>
            <person name="Chang Q."/>
            <person name="Ding S."/>
            <person name="Wang X."/>
            <person name="Zhu J."/>
            <person name="Ruan X."/>
            <person name="Zhao L."/>
            <person name="Wei J."/>
            <person name="Que T."/>
            <person name="Du C."/>
            <person name="Cheng J."/>
            <person name="Dai P."/>
            <person name="Han X."/>
            <person name="Huang E."/>
            <person name="Gao Y."/>
            <person name="Liu J."/>
            <person name="Shao H."/>
            <person name="Ye R."/>
            <person name="Li L."/>
            <person name="Wei W."/>
            <person name="Wang X."/>
            <person name="Wang C."/>
            <person name="Huo Q."/>
            <person name="Li W."/>
            <person name="Guo W."/>
            <person name="Chen H."/>
            <person name="Chen S."/>
            <person name="Zhou L."/>
            <person name="Zhou L."/>
            <person name="Ni X."/>
            <person name="Tian J."/>
            <person name="Zhou Y."/>
            <person name="Sheng Y."/>
            <person name="Liu T."/>
            <person name="Pan Y."/>
            <person name="Xia L."/>
            <person name="Li J."/>
            <person name="Zhao F."/>
            <person name="Cao W."/>
        </authorList>
    </citation>
    <scope>NUCLEOTIDE SEQUENCE</scope>
    <source>
        <strain evidence="12">Rmic-2018</strain>
        <tissue evidence="12">Larvae</tissue>
    </source>
</reference>
<feature type="domain" description="C2H2-type" evidence="11">
    <location>
        <begin position="38"/>
        <end position="65"/>
    </location>
</feature>
<protein>
    <recommendedName>
        <fullName evidence="11">C2H2-type domain-containing protein</fullName>
    </recommendedName>
</protein>
<proteinExistence type="inferred from homology"/>
<keyword evidence="8" id="KW-0804">Transcription</keyword>
<dbReference type="SUPFAM" id="SSF57667">
    <property type="entry name" value="beta-beta-alpha zinc fingers"/>
    <property type="match status" value="4"/>
</dbReference>
<feature type="domain" description="C2H2-type" evidence="11">
    <location>
        <begin position="66"/>
        <end position="88"/>
    </location>
</feature>
<evidence type="ECO:0000313" key="13">
    <source>
        <dbReference type="Proteomes" id="UP000821866"/>
    </source>
</evidence>
<dbReference type="InterPro" id="IPR013087">
    <property type="entry name" value="Znf_C2H2_type"/>
</dbReference>
<dbReference type="AlphaFoldDB" id="A0A9J6D4F9"/>
<dbReference type="PANTHER" id="PTHR47772">
    <property type="entry name" value="ZINC FINGER PROTEIN 200"/>
    <property type="match status" value="1"/>
</dbReference>
<dbReference type="InterPro" id="IPR036236">
    <property type="entry name" value="Znf_C2H2_sf"/>
</dbReference>
<feature type="domain" description="C2H2-type" evidence="11">
    <location>
        <begin position="123"/>
        <end position="150"/>
    </location>
</feature>
<evidence type="ECO:0000256" key="4">
    <source>
        <dbReference type="ARBA" id="ARBA00022737"/>
    </source>
</evidence>
<keyword evidence="13" id="KW-1185">Reference proteome</keyword>
<evidence type="ECO:0000256" key="10">
    <source>
        <dbReference type="PROSITE-ProRule" id="PRU00042"/>
    </source>
</evidence>
<dbReference type="PROSITE" id="PS50157">
    <property type="entry name" value="ZINC_FINGER_C2H2_2"/>
    <property type="match status" value="5"/>
</dbReference>
<dbReference type="PROSITE" id="PS00028">
    <property type="entry name" value="ZINC_FINGER_C2H2_1"/>
    <property type="match status" value="3"/>
</dbReference>
<dbReference type="PANTHER" id="PTHR47772:SF15">
    <property type="entry name" value="REDUCED EXPRESSION 2-RELATED"/>
    <property type="match status" value="1"/>
</dbReference>